<dbReference type="PROSITE" id="PS51157">
    <property type="entry name" value="ZF_UBR"/>
    <property type="match status" value="2"/>
</dbReference>
<comment type="catalytic activity">
    <reaction evidence="1 11">
        <text>S-ubiquitinyl-[E2 ubiquitin-conjugating enzyme]-L-cysteine + [acceptor protein]-L-lysine = [E2 ubiquitin-conjugating enzyme]-L-cysteine + N(6)-ubiquitinyl-[acceptor protein]-L-lysine.</text>
        <dbReference type="EC" id="2.3.2.27"/>
    </reaction>
</comment>
<protein>
    <recommendedName>
        <fullName evidence="11">E3 ubiquitin-protein ligase</fullName>
        <ecNumber evidence="11">2.3.2.27</ecNumber>
    </recommendedName>
</protein>
<dbReference type="PANTHER" id="PTHR21497:SF24">
    <property type="entry name" value="E3 UBIQUITIN-PROTEIN LIGASE UBR1"/>
    <property type="match status" value="1"/>
</dbReference>
<dbReference type="Pfam" id="PF14634">
    <property type="entry name" value="zf-RING_5"/>
    <property type="match status" value="1"/>
</dbReference>
<dbReference type="FunFam" id="2.10.110.30:FF:000002">
    <property type="entry name" value="Putative e3 ubiquitin-protein ligase ubr3"/>
    <property type="match status" value="1"/>
</dbReference>
<gene>
    <name evidence="15" type="ORF">MNOR_LOCUS11030</name>
</gene>
<dbReference type="InterPro" id="IPR017907">
    <property type="entry name" value="Znf_RING_CS"/>
</dbReference>
<keyword evidence="3 11" id="KW-0808">Transferase</keyword>
<evidence type="ECO:0000256" key="5">
    <source>
        <dbReference type="ARBA" id="ARBA00022771"/>
    </source>
</evidence>
<evidence type="ECO:0000259" key="13">
    <source>
        <dbReference type="PROSITE" id="PS50089"/>
    </source>
</evidence>
<proteinExistence type="inferred from homology"/>
<sequence length="405" mass="45580">MASKLECGVCFTRYNIKENRPKSLPCGHTICLSCVQDNLRARQGTMNCPFCRTPCGTGFKTSDDFPTTFALLDLLDSGEQKSTSKSVTPREKEKENLQKKKQAECDITGTQISNCNEHLLRLLHAKETQESAIHSIRLGRTKLLEDYKQEDKRLLEEEEKATSMKHQLDDIVAEGNDIVKGLEAMQDRVKSSNSLLGLNMASQDVQKYYTASQEWVTSRVKDFLKGDTHQTKEGRISLNNVSQGAECRRNFLAGELIYSCLQCRTNTSIVMCGSCHLNSAHLDHQTEIRRSGGNGFCDCGILNMWKGDPTCKKHIKRDISSRQAYDTGLQSTSKCKEVFSKGEKCYICLDCRTRQGIVICGSCFLNSSHLNHRHYVYTLQGDGAFCDCGHKDVWKSADTCKSRLF</sequence>
<dbReference type="SMART" id="SM00184">
    <property type="entry name" value="RING"/>
    <property type="match status" value="1"/>
</dbReference>
<feature type="domain" description="UBR-type" evidence="14">
    <location>
        <begin position="333"/>
        <end position="405"/>
    </location>
</feature>
<dbReference type="EC" id="2.3.2.27" evidence="11"/>
<dbReference type="InterPro" id="IPR039164">
    <property type="entry name" value="UBR1-like"/>
</dbReference>
<feature type="region of interest" description="Disordered" evidence="12">
    <location>
        <begin position="80"/>
        <end position="100"/>
    </location>
</feature>
<evidence type="ECO:0000256" key="10">
    <source>
        <dbReference type="PROSITE-ProRule" id="PRU00508"/>
    </source>
</evidence>
<keyword evidence="4 11" id="KW-0479">Metal-binding</keyword>
<evidence type="ECO:0000256" key="9">
    <source>
        <dbReference type="PROSITE-ProRule" id="PRU00175"/>
    </source>
</evidence>
<dbReference type="InterPro" id="IPR003126">
    <property type="entry name" value="Znf_UBR"/>
</dbReference>
<organism evidence="15 16">
    <name type="scientific">Meganyctiphanes norvegica</name>
    <name type="common">Northern krill</name>
    <name type="synonym">Thysanopoda norvegica</name>
    <dbReference type="NCBI Taxonomy" id="48144"/>
    <lineage>
        <taxon>Eukaryota</taxon>
        <taxon>Metazoa</taxon>
        <taxon>Ecdysozoa</taxon>
        <taxon>Arthropoda</taxon>
        <taxon>Crustacea</taxon>
        <taxon>Multicrustacea</taxon>
        <taxon>Malacostraca</taxon>
        <taxon>Eumalacostraca</taxon>
        <taxon>Eucarida</taxon>
        <taxon>Euphausiacea</taxon>
        <taxon>Euphausiidae</taxon>
        <taxon>Meganyctiphanes</taxon>
    </lineage>
</organism>
<dbReference type="SUPFAM" id="SSF57850">
    <property type="entry name" value="RING/U-box"/>
    <property type="match status" value="1"/>
</dbReference>
<evidence type="ECO:0000256" key="1">
    <source>
        <dbReference type="ARBA" id="ARBA00000900"/>
    </source>
</evidence>
<evidence type="ECO:0000313" key="16">
    <source>
        <dbReference type="Proteomes" id="UP001497623"/>
    </source>
</evidence>
<evidence type="ECO:0000256" key="6">
    <source>
        <dbReference type="ARBA" id="ARBA00022786"/>
    </source>
</evidence>
<evidence type="ECO:0000256" key="11">
    <source>
        <dbReference type="RuleBase" id="RU366018"/>
    </source>
</evidence>
<dbReference type="GO" id="GO:0016567">
    <property type="term" value="P:protein ubiquitination"/>
    <property type="evidence" value="ECO:0007669"/>
    <property type="project" value="UniProtKB-UniRule"/>
</dbReference>
<dbReference type="InterPro" id="IPR001841">
    <property type="entry name" value="Znf_RING"/>
</dbReference>
<keyword evidence="7 11" id="KW-0862">Zinc</keyword>
<reference evidence="15 16" key="1">
    <citation type="submission" date="2024-05" db="EMBL/GenBank/DDBJ databases">
        <authorList>
            <person name="Wallberg A."/>
        </authorList>
    </citation>
    <scope>NUCLEOTIDE SEQUENCE [LARGE SCALE GENOMIC DNA]</scope>
</reference>
<evidence type="ECO:0000256" key="8">
    <source>
        <dbReference type="ARBA" id="ARBA00046341"/>
    </source>
</evidence>
<feature type="non-terminal residue" evidence="15">
    <location>
        <position position="405"/>
    </location>
</feature>
<dbReference type="Proteomes" id="UP001497623">
    <property type="component" value="Unassembled WGS sequence"/>
</dbReference>
<dbReference type="PANTHER" id="PTHR21497">
    <property type="entry name" value="UBIQUITIN LIGASE E3 ALPHA-RELATED"/>
    <property type="match status" value="1"/>
</dbReference>
<comment type="caution">
    <text evidence="15">The sequence shown here is derived from an EMBL/GenBank/DDBJ whole genome shotgun (WGS) entry which is preliminary data.</text>
</comment>
<comment type="function">
    <text evidence="11">Ubiquitin ligase protein which is a component of the N-end rule pathway. Recognizes and binds to proteins bearing specific N-terminal residues that are destabilizing according to the N-end rule, leading to their ubiquitination and subsequent degradation.</text>
</comment>
<dbReference type="GO" id="GO:0071596">
    <property type="term" value="P:ubiquitin-dependent protein catabolic process via the N-end rule pathway"/>
    <property type="evidence" value="ECO:0007669"/>
    <property type="project" value="UniProtKB-UniRule"/>
</dbReference>
<dbReference type="PROSITE" id="PS50089">
    <property type="entry name" value="ZF_RING_2"/>
    <property type="match status" value="1"/>
</dbReference>
<dbReference type="Gene3D" id="3.30.40.10">
    <property type="entry name" value="Zinc/RING finger domain, C3HC4 (zinc finger)"/>
    <property type="match status" value="1"/>
</dbReference>
<evidence type="ECO:0000256" key="3">
    <source>
        <dbReference type="ARBA" id="ARBA00022679"/>
    </source>
</evidence>
<dbReference type="AlphaFoldDB" id="A0AAV2QBQ6"/>
<comment type="similarity">
    <text evidence="8 11">Belongs to the E3 ubiquitin-protein ligase UBR1-like family.</text>
</comment>
<accession>A0AAV2QBQ6</accession>
<dbReference type="GO" id="GO:0008270">
    <property type="term" value="F:zinc ion binding"/>
    <property type="evidence" value="ECO:0007669"/>
    <property type="project" value="UniProtKB-UniRule"/>
</dbReference>
<dbReference type="GO" id="GO:0061630">
    <property type="term" value="F:ubiquitin protein ligase activity"/>
    <property type="evidence" value="ECO:0007669"/>
    <property type="project" value="UniProtKB-UniRule"/>
</dbReference>
<feature type="compositionally biased region" description="Basic and acidic residues" evidence="12">
    <location>
        <begin position="88"/>
        <end position="100"/>
    </location>
</feature>
<evidence type="ECO:0000256" key="4">
    <source>
        <dbReference type="ARBA" id="ARBA00022723"/>
    </source>
</evidence>
<feature type="zinc finger region" description="UBR-type" evidence="10">
    <location>
        <begin position="245"/>
        <end position="316"/>
    </location>
</feature>
<dbReference type="SMART" id="SM00396">
    <property type="entry name" value="ZnF_UBR1"/>
    <property type="match status" value="2"/>
</dbReference>
<evidence type="ECO:0000256" key="7">
    <source>
        <dbReference type="ARBA" id="ARBA00022833"/>
    </source>
</evidence>
<feature type="domain" description="RING-type" evidence="13">
    <location>
        <begin position="7"/>
        <end position="52"/>
    </location>
</feature>
<evidence type="ECO:0000313" key="15">
    <source>
        <dbReference type="EMBL" id="CAL4079490.1"/>
    </source>
</evidence>
<evidence type="ECO:0000259" key="14">
    <source>
        <dbReference type="PROSITE" id="PS51157"/>
    </source>
</evidence>
<dbReference type="EMBL" id="CAXKWB010005708">
    <property type="protein sequence ID" value="CAL4079490.1"/>
    <property type="molecule type" value="Genomic_DNA"/>
</dbReference>
<feature type="domain" description="UBR-type" evidence="14">
    <location>
        <begin position="245"/>
        <end position="316"/>
    </location>
</feature>
<dbReference type="GO" id="GO:0000151">
    <property type="term" value="C:ubiquitin ligase complex"/>
    <property type="evidence" value="ECO:0007669"/>
    <property type="project" value="TreeGrafter"/>
</dbReference>
<comment type="pathway">
    <text evidence="2 11">Protein modification; protein ubiquitination.</text>
</comment>
<feature type="zinc finger region" description="UBR-type" evidence="10">
    <location>
        <begin position="333"/>
        <end position="405"/>
    </location>
</feature>
<dbReference type="Gene3D" id="2.10.110.30">
    <property type="match status" value="2"/>
</dbReference>
<dbReference type="Pfam" id="PF02207">
    <property type="entry name" value="zf-UBR"/>
    <property type="match status" value="2"/>
</dbReference>
<keyword evidence="5 9" id="KW-0863">Zinc-finger</keyword>
<dbReference type="GO" id="GO:0005737">
    <property type="term" value="C:cytoplasm"/>
    <property type="evidence" value="ECO:0007669"/>
    <property type="project" value="TreeGrafter"/>
</dbReference>
<dbReference type="InterPro" id="IPR013083">
    <property type="entry name" value="Znf_RING/FYVE/PHD"/>
</dbReference>
<name>A0AAV2QBQ6_MEGNR</name>
<keyword evidence="16" id="KW-1185">Reference proteome</keyword>
<evidence type="ECO:0000256" key="2">
    <source>
        <dbReference type="ARBA" id="ARBA00004906"/>
    </source>
</evidence>
<evidence type="ECO:0000256" key="12">
    <source>
        <dbReference type="SAM" id="MobiDB-lite"/>
    </source>
</evidence>
<keyword evidence="6 11" id="KW-0833">Ubl conjugation pathway</keyword>
<dbReference type="PROSITE" id="PS00518">
    <property type="entry name" value="ZF_RING_1"/>
    <property type="match status" value="1"/>
</dbReference>